<dbReference type="Proteomes" id="UP001139648">
    <property type="component" value="Unassembled WGS sequence"/>
</dbReference>
<accession>A0A9X2G6Q6</accession>
<gene>
    <name evidence="1" type="ORF">HD597_000527</name>
</gene>
<dbReference type="AlphaFoldDB" id="A0A9X2G6Q6"/>
<keyword evidence="2" id="KW-1185">Reference proteome</keyword>
<evidence type="ECO:0000313" key="2">
    <source>
        <dbReference type="Proteomes" id="UP001139648"/>
    </source>
</evidence>
<name>A0A9X2G6Q6_9ACTN</name>
<sequence length="141" mass="15891">MPGKLDVGLFKSPDSMTLIWTLNGQTVAMNSLSPGMAVIERGGPDLALIDMDGRHIDVELREYKEHWFGIANTKTRRVALIFKDGTSVSADTRPDLWKIDGFRMFAGTQQRTDDLHAEGFKIVGYGKDGRELWQENHEPTR</sequence>
<organism evidence="1 2">
    <name type="scientific">Nonomuraea thailandensis</name>
    <dbReference type="NCBI Taxonomy" id="1188745"/>
    <lineage>
        <taxon>Bacteria</taxon>
        <taxon>Bacillati</taxon>
        <taxon>Actinomycetota</taxon>
        <taxon>Actinomycetes</taxon>
        <taxon>Streptosporangiales</taxon>
        <taxon>Streptosporangiaceae</taxon>
        <taxon>Nonomuraea</taxon>
    </lineage>
</organism>
<evidence type="ECO:0000313" key="1">
    <source>
        <dbReference type="EMBL" id="MCP2353507.1"/>
    </source>
</evidence>
<dbReference type="EMBL" id="JAMZEB010000001">
    <property type="protein sequence ID" value="MCP2353507.1"/>
    <property type="molecule type" value="Genomic_DNA"/>
</dbReference>
<reference evidence="1" key="1">
    <citation type="submission" date="2022-06" db="EMBL/GenBank/DDBJ databases">
        <title>Sequencing the genomes of 1000 actinobacteria strains.</title>
        <authorList>
            <person name="Klenk H.-P."/>
        </authorList>
    </citation>
    <scope>NUCLEOTIDE SEQUENCE</scope>
    <source>
        <strain evidence="1">DSM 46694</strain>
    </source>
</reference>
<proteinExistence type="predicted"/>
<dbReference type="RefSeq" id="WP_253740056.1">
    <property type="nucleotide sequence ID" value="NZ_BAABKA010000051.1"/>
</dbReference>
<protein>
    <submittedName>
        <fullName evidence="1">Uncharacterized protein</fullName>
    </submittedName>
</protein>
<comment type="caution">
    <text evidence="1">The sequence shown here is derived from an EMBL/GenBank/DDBJ whole genome shotgun (WGS) entry which is preliminary data.</text>
</comment>